<gene>
    <name evidence="1" type="ORF">OVN521_LOCUS37944</name>
</gene>
<sequence length="263" mass="31361">MKAYLHSLMGTLKQSESHLIEVDRRVWPMQIQSLMLAQQKAATTTACVSITEDQQTDCEKHLHQRLIEMNEKIQYHQNQFNEKKNNLIGFTSNIEESIQSFVQKHGVKPFEMKRNLKIAMINHDYDSEILRRQYLQEKPNEYQRGLEKSKRELLELKYRVFYNRPHSSLDAIETTMPILNDDDRKLKLLNKHEKLIQRKKVDFMVIKIIAAEMKFYQCLREFGHELAAMWKNHRELVKNKGMSTTLTNLIEKRLTGITDRWRD</sequence>
<proteinExistence type="predicted"/>
<name>A0A820SF82_9BILA</name>
<protein>
    <submittedName>
        <fullName evidence="1">Uncharacterized protein</fullName>
    </submittedName>
</protein>
<keyword evidence="2" id="KW-1185">Reference proteome</keyword>
<evidence type="ECO:0000313" key="2">
    <source>
        <dbReference type="Proteomes" id="UP000663866"/>
    </source>
</evidence>
<evidence type="ECO:0000313" key="1">
    <source>
        <dbReference type="EMBL" id="CAF4452230.1"/>
    </source>
</evidence>
<dbReference type="AlphaFoldDB" id="A0A820SF82"/>
<accession>A0A820SF82</accession>
<feature type="non-terminal residue" evidence="1">
    <location>
        <position position="1"/>
    </location>
</feature>
<comment type="caution">
    <text evidence="1">The sequence shown here is derived from an EMBL/GenBank/DDBJ whole genome shotgun (WGS) entry which is preliminary data.</text>
</comment>
<reference evidence="1" key="1">
    <citation type="submission" date="2021-02" db="EMBL/GenBank/DDBJ databases">
        <authorList>
            <person name="Nowell W R."/>
        </authorList>
    </citation>
    <scope>NUCLEOTIDE SEQUENCE</scope>
</reference>
<dbReference type="Proteomes" id="UP000663866">
    <property type="component" value="Unassembled WGS sequence"/>
</dbReference>
<organism evidence="1 2">
    <name type="scientific">Rotaria magnacalcarata</name>
    <dbReference type="NCBI Taxonomy" id="392030"/>
    <lineage>
        <taxon>Eukaryota</taxon>
        <taxon>Metazoa</taxon>
        <taxon>Spiralia</taxon>
        <taxon>Gnathifera</taxon>
        <taxon>Rotifera</taxon>
        <taxon>Eurotatoria</taxon>
        <taxon>Bdelloidea</taxon>
        <taxon>Philodinida</taxon>
        <taxon>Philodinidae</taxon>
        <taxon>Rotaria</taxon>
    </lineage>
</organism>
<dbReference type="EMBL" id="CAJOBG010046460">
    <property type="protein sequence ID" value="CAF4452230.1"/>
    <property type="molecule type" value="Genomic_DNA"/>
</dbReference>